<feature type="region of interest" description="Disordered" evidence="1">
    <location>
        <begin position="49"/>
        <end position="107"/>
    </location>
</feature>
<dbReference type="Proteomes" id="UP000187283">
    <property type="component" value="Unassembled WGS sequence"/>
</dbReference>
<keyword evidence="2" id="KW-1133">Transmembrane helix</keyword>
<feature type="region of interest" description="Disordered" evidence="1">
    <location>
        <begin position="385"/>
        <end position="422"/>
    </location>
</feature>
<evidence type="ECO:0000313" key="3">
    <source>
        <dbReference type="EMBL" id="OMJ14999.1"/>
    </source>
</evidence>
<evidence type="ECO:0000313" key="4">
    <source>
        <dbReference type="Proteomes" id="UP000187283"/>
    </source>
</evidence>
<comment type="caution">
    <text evidence="3">The sequence shown here is derived from an EMBL/GenBank/DDBJ whole genome shotgun (WGS) entry which is preliminary data.</text>
</comment>
<sequence length="486" mass="54793">MNKKRPQRRDFSNPSQQSTSQLPPSNLPKLDHSDCLSSLLEDKIPLKKHRARLPSQNHNSNLNSNLKPNFDAQFSQNNNVPQNINPDPATVTSTIQLPRSNSNSTQKSINRNLFKNFSQETSFQDSLKAVRPSYSLQDIDYDSSSSTGSFSFESSADPDAAFMLDDEDEAKLLQIHSDNENNFKVFIPSFPHSLNLSTLSTRYIIFFSFLLILHIRSLLLQKLKVPHVSDNEPENFNRPSNIVKNISILEELDPISKNIPLHNSSQYSSVNSLQRSEKSPIKKIDSFPEKTPDFSKHKFVEDGSLLGWVSNVKPQKNNNVDFSIPITKPHNKSSYQPSDLPKKLSNTSSEIPSKAPIPTSLNGYSNNLKMVEDIHYTLESQNTSSFSIQPPALSKRTSKISPNDKLLNNSIKNSKSADNKVKSPNLASISTTKDDNIRALDNLGVGFYSSYILNSFIKYPIIIFSVIFVLFFAEFIYNDGLYLIRQ</sequence>
<keyword evidence="2" id="KW-0472">Membrane</keyword>
<feature type="compositionally biased region" description="Low complexity" evidence="1">
    <location>
        <begin position="53"/>
        <end position="69"/>
    </location>
</feature>
<gene>
    <name evidence="3" type="ORF">AYI70_g7551</name>
</gene>
<protein>
    <submittedName>
        <fullName evidence="3">Uncharacterized protein</fullName>
    </submittedName>
</protein>
<dbReference type="EMBL" id="LSSN01002820">
    <property type="protein sequence ID" value="OMJ14999.1"/>
    <property type="molecule type" value="Genomic_DNA"/>
</dbReference>
<proteinExistence type="predicted"/>
<name>A0A1R1XK31_9FUNG</name>
<organism evidence="3 4">
    <name type="scientific">Smittium culicis</name>
    <dbReference type="NCBI Taxonomy" id="133412"/>
    <lineage>
        <taxon>Eukaryota</taxon>
        <taxon>Fungi</taxon>
        <taxon>Fungi incertae sedis</taxon>
        <taxon>Zoopagomycota</taxon>
        <taxon>Kickxellomycotina</taxon>
        <taxon>Harpellomycetes</taxon>
        <taxon>Harpellales</taxon>
        <taxon>Legeriomycetaceae</taxon>
        <taxon>Smittium</taxon>
    </lineage>
</organism>
<accession>A0A1R1XK31</accession>
<dbReference type="AlphaFoldDB" id="A0A1R1XK31"/>
<feature type="transmembrane region" description="Helical" evidence="2">
    <location>
        <begin position="459"/>
        <end position="477"/>
    </location>
</feature>
<feature type="region of interest" description="Disordered" evidence="1">
    <location>
        <begin position="1"/>
        <end position="33"/>
    </location>
</feature>
<feature type="region of interest" description="Disordered" evidence="1">
    <location>
        <begin position="320"/>
        <end position="358"/>
    </location>
</feature>
<keyword evidence="2" id="KW-0812">Transmembrane</keyword>
<evidence type="ECO:0000256" key="1">
    <source>
        <dbReference type="SAM" id="MobiDB-lite"/>
    </source>
</evidence>
<feature type="compositionally biased region" description="Low complexity" evidence="1">
    <location>
        <begin position="12"/>
        <end position="28"/>
    </location>
</feature>
<dbReference type="OrthoDB" id="5667302at2759"/>
<evidence type="ECO:0000256" key="2">
    <source>
        <dbReference type="SAM" id="Phobius"/>
    </source>
</evidence>
<reference evidence="3 4" key="1">
    <citation type="submission" date="2017-01" db="EMBL/GenBank/DDBJ databases">
        <authorList>
            <person name="Mah S.A."/>
            <person name="Swanson W.J."/>
            <person name="Moy G.W."/>
            <person name="Vacquier V.D."/>
        </authorList>
    </citation>
    <scope>NUCLEOTIDE SEQUENCE [LARGE SCALE GENOMIC DNA]</scope>
    <source>
        <strain evidence="3 4">GSMNP</strain>
    </source>
</reference>
<keyword evidence="4" id="KW-1185">Reference proteome</keyword>
<feature type="compositionally biased region" description="Polar residues" evidence="1">
    <location>
        <begin position="72"/>
        <end position="107"/>
    </location>
</feature>